<comment type="caution">
    <text evidence="11">The sequence shown here is derived from an EMBL/GenBank/DDBJ whole genome shotgun (WGS) entry which is preliminary data.</text>
</comment>
<dbReference type="EMBL" id="MHLA01000007">
    <property type="protein sequence ID" value="OGZ00096.1"/>
    <property type="molecule type" value="Genomic_DNA"/>
</dbReference>
<comment type="cofactor">
    <cofactor evidence="7">
        <name>Mg(2+)</name>
        <dbReference type="ChEBI" id="CHEBI:18420"/>
    </cofactor>
    <cofactor evidence="7">
        <name>Mn(2+)</name>
        <dbReference type="ChEBI" id="CHEBI:29035"/>
    </cofactor>
    <text evidence="7">Divalent metal cations. Prefers magnesium or manganese.</text>
</comment>
<organism evidence="11 12">
    <name type="scientific">Candidatus Liptonbacteria bacterium RIFCSPLOWO2_01_FULL_52_25</name>
    <dbReference type="NCBI Taxonomy" id="1798650"/>
    <lineage>
        <taxon>Bacteria</taxon>
        <taxon>Candidatus Liptoniibacteriota</taxon>
    </lineage>
</organism>
<comment type="similarity">
    <text evidence="2">Belongs to the malic enzymes family.</text>
</comment>
<name>A0A1G2CFE7_9BACT</name>
<feature type="active site" description="Proton acceptor" evidence="5">
    <location>
        <position position="99"/>
    </location>
</feature>
<sequence length="394" mass="42124">MAEQRKQKNPFAERALELHRELHGKIEVVPKRPIRSRDDLSLMYTPGVGAVSSYLAEHPDETRQYTMKGNTVAVISDGSAVLGLGNLGPEPMLPVGEGKCVILKTFANVNAVPIMLATHDPREMIETIVNIAPTFGGIILEDIAAPQCFEIEDELKRRLTIPVMHDDQHGTAIVVLAGLINAFRAVRKNIKQGKIAIVGAGAAGAAVARILLLYGVSDVVLLDRGGIIGVHRANLVSYKSELARITNPRGLTGGIEQALTGADAVIGVSGPGLITAEQVSRMAQDAIVFALANPIPEIMPDEALRGGANVVATGRSDFPNQVNNSLAFPGVFRGALDHGVRMITDEMKVRAAEHLARLVPNPTPERIIPFAFKEGVVPEEVDERVSAAVAEAIR</sequence>
<dbReference type="PANTHER" id="PTHR43237">
    <property type="entry name" value="NADP-DEPENDENT MALIC ENZYME"/>
    <property type="match status" value="1"/>
</dbReference>
<proteinExistence type="inferred from homology"/>
<comment type="cofactor">
    <cofactor evidence="1">
        <name>Mn(2+)</name>
        <dbReference type="ChEBI" id="CHEBI:29035"/>
    </cofactor>
</comment>
<dbReference type="GO" id="GO:0004470">
    <property type="term" value="F:malic enzyme activity"/>
    <property type="evidence" value="ECO:0007669"/>
    <property type="project" value="InterPro"/>
</dbReference>
<evidence type="ECO:0000256" key="4">
    <source>
        <dbReference type="ARBA" id="ARBA00023002"/>
    </source>
</evidence>
<dbReference type="Pfam" id="PF03949">
    <property type="entry name" value="Malic_M"/>
    <property type="match status" value="1"/>
</dbReference>
<evidence type="ECO:0000259" key="9">
    <source>
        <dbReference type="SMART" id="SM00919"/>
    </source>
</evidence>
<dbReference type="InterPro" id="IPR045213">
    <property type="entry name" value="Malic_NAD-bd_bact_type"/>
</dbReference>
<feature type="active site" description="Proton donor" evidence="5">
    <location>
        <position position="44"/>
    </location>
</feature>
<accession>A0A1G2CFE7</accession>
<keyword evidence="3 7" id="KW-0479">Metal-binding</keyword>
<reference evidence="11 12" key="1">
    <citation type="journal article" date="2016" name="Nat. Commun.">
        <title>Thousands of microbial genomes shed light on interconnected biogeochemical processes in an aquifer system.</title>
        <authorList>
            <person name="Anantharaman K."/>
            <person name="Brown C.T."/>
            <person name="Hug L.A."/>
            <person name="Sharon I."/>
            <person name="Castelle C.J."/>
            <person name="Probst A.J."/>
            <person name="Thomas B.C."/>
            <person name="Singh A."/>
            <person name="Wilkins M.J."/>
            <person name="Karaoz U."/>
            <person name="Brodie E.L."/>
            <person name="Williams K.H."/>
            <person name="Hubbard S.S."/>
            <person name="Banfield J.F."/>
        </authorList>
    </citation>
    <scope>NUCLEOTIDE SEQUENCE [LARGE SCALE GENOMIC DNA]</scope>
</reference>
<dbReference type="CDD" id="cd05311">
    <property type="entry name" value="NAD_bind_2_malic_enz"/>
    <property type="match status" value="1"/>
</dbReference>
<evidence type="ECO:0000256" key="5">
    <source>
        <dbReference type="PIRSR" id="PIRSR000106-1"/>
    </source>
</evidence>
<feature type="binding site" evidence="6">
    <location>
        <position position="293"/>
    </location>
    <ligand>
        <name>(S)-malate</name>
        <dbReference type="ChEBI" id="CHEBI:15589"/>
    </ligand>
</feature>
<feature type="domain" description="Malic enzyme N-terminal" evidence="10">
    <location>
        <begin position="23"/>
        <end position="156"/>
    </location>
</feature>
<dbReference type="GO" id="GO:0046872">
    <property type="term" value="F:metal ion binding"/>
    <property type="evidence" value="ECO:0007669"/>
    <property type="project" value="UniProtKB-KW"/>
</dbReference>
<evidence type="ECO:0000256" key="8">
    <source>
        <dbReference type="SAM" id="Phobius"/>
    </source>
</evidence>
<keyword evidence="4" id="KW-0560">Oxidoreductase</keyword>
<keyword evidence="8" id="KW-0812">Transmembrane</keyword>
<dbReference type="InterPro" id="IPR036291">
    <property type="entry name" value="NAD(P)-bd_dom_sf"/>
</dbReference>
<dbReference type="STRING" id="1798650.A2945_00155"/>
<protein>
    <submittedName>
        <fullName evidence="11">Malate dehydrogenase</fullName>
    </submittedName>
</protein>
<dbReference type="Gene3D" id="3.40.50.10380">
    <property type="entry name" value="Malic enzyme, N-terminal domain"/>
    <property type="match status" value="1"/>
</dbReference>
<dbReference type="InterPro" id="IPR051674">
    <property type="entry name" value="Malate_Decarboxylase"/>
</dbReference>
<dbReference type="GO" id="GO:0051287">
    <property type="term" value="F:NAD binding"/>
    <property type="evidence" value="ECO:0007669"/>
    <property type="project" value="InterPro"/>
</dbReference>
<feature type="binding site" evidence="7">
    <location>
        <position position="141"/>
    </location>
    <ligand>
        <name>a divalent metal cation</name>
        <dbReference type="ChEBI" id="CHEBI:60240"/>
    </ligand>
</feature>
<dbReference type="GO" id="GO:0016616">
    <property type="term" value="F:oxidoreductase activity, acting on the CH-OH group of donors, NAD or NADP as acceptor"/>
    <property type="evidence" value="ECO:0007669"/>
    <property type="project" value="InterPro"/>
</dbReference>
<dbReference type="AlphaFoldDB" id="A0A1G2CFE7"/>
<evidence type="ECO:0000256" key="6">
    <source>
        <dbReference type="PIRSR" id="PIRSR000106-2"/>
    </source>
</evidence>
<evidence type="ECO:0000313" key="12">
    <source>
        <dbReference type="Proteomes" id="UP000178880"/>
    </source>
</evidence>
<gene>
    <name evidence="11" type="ORF">A2945_00155</name>
</gene>
<keyword evidence="8" id="KW-1133">Transmembrane helix</keyword>
<feature type="transmembrane region" description="Helical" evidence="8">
    <location>
        <begin position="195"/>
        <end position="216"/>
    </location>
</feature>
<feature type="binding site" evidence="7">
    <location>
        <position position="167"/>
    </location>
    <ligand>
        <name>a divalent metal cation</name>
        <dbReference type="ChEBI" id="CHEBI:60240"/>
    </ligand>
</feature>
<dbReference type="InterPro" id="IPR037062">
    <property type="entry name" value="Malic_N_dom_sf"/>
</dbReference>
<dbReference type="PIRSF" id="PIRSF000106">
    <property type="entry name" value="ME"/>
    <property type="match status" value="1"/>
</dbReference>
<evidence type="ECO:0000259" key="10">
    <source>
        <dbReference type="SMART" id="SM01274"/>
    </source>
</evidence>
<feature type="domain" description="Malic enzyme NAD-binding" evidence="9">
    <location>
        <begin position="168"/>
        <end position="394"/>
    </location>
</feature>
<dbReference type="InterPro" id="IPR015884">
    <property type="entry name" value="Malic_enzyme_CS"/>
</dbReference>
<dbReference type="Pfam" id="PF00390">
    <property type="entry name" value="malic"/>
    <property type="match status" value="1"/>
</dbReference>
<dbReference type="Gene3D" id="3.40.50.720">
    <property type="entry name" value="NAD(P)-binding Rossmann-like Domain"/>
    <property type="match status" value="1"/>
</dbReference>
<evidence type="ECO:0000256" key="1">
    <source>
        <dbReference type="ARBA" id="ARBA00001936"/>
    </source>
</evidence>
<dbReference type="Proteomes" id="UP000178880">
    <property type="component" value="Unassembled WGS sequence"/>
</dbReference>
<evidence type="ECO:0000256" key="3">
    <source>
        <dbReference type="ARBA" id="ARBA00022723"/>
    </source>
</evidence>
<dbReference type="InterPro" id="IPR046346">
    <property type="entry name" value="Aminoacid_DH-like_N_sf"/>
</dbReference>
<dbReference type="PROSITE" id="PS00331">
    <property type="entry name" value="MALIC_ENZYMES"/>
    <property type="match status" value="1"/>
</dbReference>
<evidence type="ECO:0000256" key="7">
    <source>
        <dbReference type="PIRSR" id="PIRSR000106-3"/>
    </source>
</evidence>
<dbReference type="SMART" id="SM01274">
    <property type="entry name" value="malic"/>
    <property type="match status" value="1"/>
</dbReference>
<dbReference type="SUPFAM" id="SSF53223">
    <property type="entry name" value="Aminoacid dehydrogenase-like, N-terminal domain"/>
    <property type="match status" value="1"/>
</dbReference>
<dbReference type="InterPro" id="IPR001891">
    <property type="entry name" value="Malic_OxRdtase"/>
</dbReference>
<keyword evidence="8" id="KW-0472">Membrane</keyword>
<dbReference type="PANTHER" id="PTHR43237:SF4">
    <property type="entry name" value="NADP-DEPENDENT MALIC ENZYME"/>
    <property type="match status" value="1"/>
</dbReference>
<evidence type="ECO:0000256" key="2">
    <source>
        <dbReference type="ARBA" id="ARBA00008785"/>
    </source>
</evidence>
<dbReference type="InterPro" id="IPR012301">
    <property type="entry name" value="Malic_N_dom"/>
</dbReference>
<evidence type="ECO:0000313" key="11">
    <source>
        <dbReference type="EMBL" id="OGZ00096.1"/>
    </source>
</evidence>
<dbReference type="SUPFAM" id="SSF51735">
    <property type="entry name" value="NAD(P)-binding Rossmann-fold domains"/>
    <property type="match status" value="1"/>
</dbReference>
<dbReference type="InterPro" id="IPR012302">
    <property type="entry name" value="Malic_NAD-bd"/>
</dbReference>
<dbReference type="SMART" id="SM00919">
    <property type="entry name" value="Malic_M"/>
    <property type="match status" value="1"/>
</dbReference>
<feature type="binding site" evidence="6">
    <location>
        <position position="323"/>
    </location>
    <ligand>
        <name>(S)-malate</name>
        <dbReference type="ChEBI" id="CHEBI:15589"/>
    </ligand>
</feature>
<feature type="binding site" evidence="7">
    <location>
        <position position="142"/>
    </location>
    <ligand>
        <name>a divalent metal cation</name>
        <dbReference type="ChEBI" id="CHEBI:60240"/>
    </ligand>
</feature>